<dbReference type="RefSeq" id="WP_190235546.1">
    <property type="nucleotide sequence ID" value="NZ_SSOA01000003.1"/>
</dbReference>
<dbReference type="InterPro" id="IPR019734">
    <property type="entry name" value="TPR_rpt"/>
</dbReference>
<evidence type="ECO:0000313" key="2">
    <source>
        <dbReference type="EMBL" id="THF50716.1"/>
    </source>
</evidence>
<dbReference type="Pfam" id="PF13489">
    <property type="entry name" value="Methyltransf_23"/>
    <property type="match status" value="1"/>
</dbReference>
<gene>
    <name evidence="2" type="ORF">E6C51_07610</name>
</gene>
<protein>
    <submittedName>
        <fullName evidence="2">Methyltransferase domain-containing protein</fullName>
    </submittedName>
</protein>
<feature type="repeat" description="TPR" evidence="1">
    <location>
        <begin position="47"/>
        <end position="80"/>
    </location>
</feature>
<dbReference type="Proteomes" id="UP000310754">
    <property type="component" value="Unassembled WGS sequence"/>
</dbReference>
<evidence type="ECO:0000256" key="1">
    <source>
        <dbReference type="PROSITE-ProRule" id="PRU00339"/>
    </source>
</evidence>
<keyword evidence="3" id="KW-1185">Reference proteome</keyword>
<organism evidence="2 3">
    <name type="scientific">Allorhizobium terrae</name>
    <dbReference type="NCBI Taxonomy" id="1848972"/>
    <lineage>
        <taxon>Bacteria</taxon>
        <taxon>Pseudomonadati</taxon>
        <taxon>Pseudomonadota</taxon>
        <taxon>Alphaproteobacteria</taxon>
        <taxon>Hyphomicrobiales</taxon>
        <taxon>Rhizobiaceae</taxon>
        <taxon>Rhizobium/Agrobacterium group</taxon>
        <taxon>Allorhizobium</taxon>
    </lineage>
</organism>
<reference evidence="2 3" key="1">
    <citation type="submission" date="2019-04" db="EMBL/GenBank/DDBJ databases">
        <title>Rhizobium terrae sp. nov., isolated from a paddy soil.</title>
        <authorList>
            <person name="Lin S.-Y."/>
            <person name="Hameed A."/>
            <person name="Huang H.-I."/>
            <person name="Young C.-C."/>
        </authorList>
    </citation>
    <scope>NUCLEOTIDE SEQUENCE [LARGE SCALE GENOMIC DNA]</scope>
    <source>
        <strain evidence="2 3">CC-HIH110</strain>
    </source>
</reference>
<dbReference type="Gene3D" id="3.40.50.150">
    <property type="entry name" value="Vaccinia Virus protein VP39"/>
    <property type="match status" value="1"/>
</dbReference>
<keyword evidence="1" id="KW-0802">TPR repeat</keyword>
<dbReference type="InterPro" id="IPR011990">
    <property type="entry name" value="TPR-like_helical_dom_sf"/>
</dbReference>
<dbReference type="PROSITE" id="PS50005">
    <property type="entry name" value="TPR"/>
    <property type="match status" value="1"/>
</dbReference>
<accession>A0A4S3ZYL4</accession>
<dbReference type="Gene3D" id="1.25.40.10">
    <property type="entry name" value="Tetratricopeptide repeat domain"/>
    <property type="match status" value="1"/>
</dbReference>
<keyword evidence="2" id="KW-0808">Transferase</keyword>
<dbReference type="GO" id="GO:0032259">
    <property type="term" value="P:methylation"/>
    <property type="evidence" value="ECO:0007669"/>
    <property type="project" value="UniProtKB-KW"/>
</dbReference>
<dbReference type="SUPFAM" id="SSF53335">
    <property type="entry name" value="S-adenosyl-L-methionine-dependent methyltransferases"/>
    <property type="match status" value="1"/>
</dbReference>
<dbReference type="SUPFAM" id="SSF48452">
    <property type="entry name" value="TPR-like"/>
    <property type="match status" value="1"/>
</dbReference>
<dbReference type="CDD" id="cd02440">
    <property type="entry name" value="AdoMet_MTases"/>
    <property type="match status" value="1"/>
</dbReference>
<name>A0A4S3ZYL4_9HYPH</name>
<dbReference type="EMBL" id="SSOA01000003">
    <property type="protein sequence ID" value="THF50716.1"/>
    <property type="molecule type" value="Genomic_DNA"/>
</dbReference>
<evidence type="ECO:0000313" key="3">
    <source>
        <dbReference type="Proteomes" id="UP000310754"/>
    </source>
</evidence>
<dbReference type="InterPro" id="IPR029063">
    <property type="entry name" value="SAM-dependent_MTases_sf"/>
</dbReference>
<sequence>MHPIQMPSGNAVADRRADYARMLFEGGDCSAAAELMEQALELAPQWVAGWFLLGEYRVKAGNTLGGADAYRQVLALDPEDLFAASLKLALMGADEIPAQPPSRYVEALFDHYANRFETSLVQKLDYRVPQKLVAMLAENLGEDMRFHHAVDLGCGTGLMGVELKPFVSVLEGYDLSSGMLAKAAEKNIYDHLTEADLSLNTDTCGLFSGGKTRARADLISAADVFIYLGALSGAFSLSAELAAPGGYFAFSCEKSEEKDGFSLADSLRFQHSHSYVEQELAQTGFDVLQSRPTTIRMDGGKPVPGFLFIARKAL</sequence>
<keyword evidence="2" id="KW-0489">Methyltransferase</keyword>
<comment type="caution">
    <text evidence="2">The sequence shown here is derived from an EMBL/GenBank/DDBJ whole genome shotgun (WGS) entry which is preliminary data.</text>
</comment>
<dbReference type="GO" id="GO:0008168">
    <property type="term" value="F:methyltransferase activity"/>
    <property type="evidence" value="ECO:0007669"/>
    <property type="project" value="UniProtKB-KW"/>
</dbReference>
<dbReference type="AlphaFoldDB" id="A0A4S3ZYL4"/>
<proteinExistence type="predicted"/>